<proteinExistence type="predicted"/>
<organism evidence="1">
    <name type="scientific">Lygus hesperus</name>
    <name type="common">Western plant bug</name>
    <dbReference type="NCBI Taxonomy" id="30085"/>
    <lineage>
        <taxon>Eukaryota</taxon>
        <taxon>Metazoa</taxon>
        <taxon>Ecdysozoa</taxon>
        <taxon>Arthropoda</taxon>
        <taxon>Hexapoda</taxon>
        <taxon>Insecta</taxon>
        <taxon>Pterygota</taxon>
        <taxon>Neoptera</taxon>
        <taxon>Paraneoptera</taxon>
        <taxon>Hemiptera</taxon>
        <taxon>Heteroptera</taxon>
        <taxon>Panheteroptera</taxon>
        <taxon>Cimicomorpha</taxon>
        <taxon>Miridae</taxon>
        <taxon>Mirini</taxon>
        <taxon>Lygus</taxon>
    </lineage>
</organism>
<evidence type="ECO:0000313" key="1">
    <source>
        <dbReference type="EMBL" id="JAQ17709.1"/>
    </source>
</evidence>
<feature type="non-terminal residue" evidence="1">
    <location>
        <position position="1"/>
    </location>
</feature>
<dbReference type="EMBL" id="GDHC01000920">
    <property type="protein sequence ID" value="JAQ17709.1"/>
    <property type="molecule type" value="Transcribed_RNA"/>
</dbReference>
<sequence length="180" mass="20871">WQKSLRGLAVKHGCSFDGFLQDKQSLRSQLSLMIQAVGVSWQGDQRARALCSSNPLYSQLNLEIRCGNLVSDHQTFPLYAARWLIRLRGALLPLNFRPYQGDSGSRRDCALCNLEELEDVVHFIGRCRVLREFRVAAFGKRDLTLDDVIDLLNGQNWQALVRYCRQAWHYRAELVREFNW</sequence>
<name>A0A146ME48_LYGHE</name>
<accession>A0A146ME48</accession>
<gene>
    <name evidence="1" type="ORF">g.71010</name>
</gene>
<reference evidence="1" key="1">
    <citation type="journal article" date="2016" name="Gigascience">
        <title>De novo construction of an expanded transcriptome assembly for the western tarnished plant bug, Lygus hesperus.</title>
        <authorList>
            <person name="Tassone E.E."/>
            <person name="Geib S.M."/>
            <person name="Hall B."/>
            <person name="Fabrick J.A."/>
            <person name="Brent C.S."/>
            <person name="Hull J.J."/>
        </authorList>
    </citation>
    <scope>NUCLEOTIDE SEQUENCE</scope>
</reference>
<dbReference type="AlphaFoldDB" id="A0A146ME48"/>
<protein>
    <submittedName>
        <fullName evidence="1">Uncharacterized protein</fullName>
    </submittedName>
</protein>